<dbReference type="WBParaSite" id="PSU_v2.g13712.t1">
    <property type="protein sequence ID" value="PSU_v2.g13712.t1"/>
    <property type="gene ID" value="PSU_v2.g13712"/>
</dbReference>
<keyword evidence="3" id="KW-0645">Protease</keyword>
<evidence type="ECO:0000313" key="8">
    <source>
        <dbReference type="Proteomes" id="UP000887577"/>
    </source>
</evidence>
<dbReference type="GO" id="GO:0004843">
    <property type="term" value="F:cysteine-type deubiquitinase activity"/>
    <property type="evidence" value="ECO:0007669"/>
    <property type="project" value="UniProtKB-EC"/>
</dbReference>
<sequence>MVVKQCYDIKRPGEEKQLNLPAGLGNLGNTCFMNATLQVMRTISEAPLDNNIPISEKMSFSLKLLFDQLIINNNSINPTMFLVMLHQCFLQLATKTPRGENKQQHANECWSELVLRFNNELDVDINVTLSCYLSQEVKYLQLAINKTKENITK</sequence>
<accession>A0A914Y7Y5</accession>
<evidence type="ECO:0000313" key="9">
    <source>
        <dbReference type="WBParaSite" id="PSU_v2.g13712.t1"/>
    </source>
</evidence>
<dbReference type="GO" id="GO:0043161">
    <property type="term" value="P:proteasome-mediated ubiquitin-dependent protein catabolic process"/>
    <property type="evidence" value="ECO:0007669"/>
    <property type="project" value="InterPro"/>
</dbReference>
<dbReference type="Proteomes" id="UP000887577">
    <property type="component" value="Unplaced"/>
</dbReference>
<name>A0A914Y7Y5_9BILA</name>
<evidence type="ECO:0000259" key="7">
    <source>
        <dbReference type="Pfam" id="PF00443"/>
    </source>
</evidence>
<organism evidence="8 9">
    <name type="scientific">Panagrolaimus superbus</name>
    <dbReference type="NCBI Taxonomy" id="310955"/>
    <lineage>
        <taxon>Eukaryota</taxon>
        <taxon>Metazoa</taxon>
        <taxon>Ecdysozoa</taxon>
        <taxon>Nematoda</taxon>
        <taxon>Chromadorea</taxon>
        <taxon>Rhabditida</taxon>
        <taxon>Tylenchina</taxon>
        <taxon>Panagrolaimomorpha</taxon>
        <taxon>Panagrolaimoidea</taxon>
        <taxon>Panagrolaimidae</taxon>
        <taxon>Panagrolaimus</taxon>
    </lineage>
</organism>
<dbReference type="InterPro" id="IPR018200">
    <property type="entry name" value="USP_CS"/>
</dbReference>
<evidence type="ECO:0000256" key="5">
    <source>
        <dbReference type="ARBA" id="ARBA00022801"/>
    </source>
</evidence>
<keyword evidence="8" id="KW-1185">Reference proteome</keyword>
<dbReference type="InterPro" id="IPR038765">
    <property type="entry name" value="Papain-like_cys_pep_sf"/>
</dbReference>
<keyword evidence="6" id="KW-0788">Thiol protease</keyword>
<proteinExistence type="predicted"/>
<evidence type="ECO:0000256" key="3">
    <source>
        <dbReference type="ARBA" id="ARBA00022670"/>
    </source>
</evidence>
<dbReference type="GO" id="GO:0016579">
    <property type="term" value="P:protein deubiquitination"/>
    <property type="evidence" value="ECO:0007669"/>
    <property type="project" value="InterPro"/>
</dbReference>
<dbReference type="PANTHER" id="PTHR43982:SF1">
    <property type="entry name" value="UBIQUITIN CARBOXYL-TERMINAL HYDROLASE 14"/>
    <property type="match status" value="1"/>
</dbReference>
<evidence type="ECO:0000256" key="1">
    <source>
        <dbReference type="ARBA" id="ARBA00000707"/>
    </source>
</evidence>
<evidence type="ECO:0000256" key="2">
    <source>
        <dbReference type="ARBA" id="ARBA00012759"/>
    </source>
</evidence>
<protein>
    <recommendedName>
        <fullName evidence="2">ubiquitinyl hydrolase 1</fullName>
        <ecNumber evidence="2">3.4.19.12</ecNumber>
    </recommendedName>
</protein>
<comment type="catalytic activity">
    <reaction evidence="1">
        <text>Thiol-dependent hydrolysis of ester, thioester, amide, peptide and isopeptide bonds formed by the C-terminal Gly of ubiquitin (a 76-residue protein attached to proteins as an intracellular targeting signal).</text>
        <dbReference type="EC" id="3.4.19.12"/>
    </reaction>
</comment>
<dbReference type="InterPro" id="IPR001394">
    <property type="entry name" value="Peptidase_C19_UCH"/>
</dbReference>
<dbReference type="PROSITE" id="PS00972">
    <property type="entry name" value="USP_1"/>
    <property type="match status" value="1"/>
</dbReference>
<dbReference type="EC" id="3.4.19.12" evidence="2"/>
<dbReference type="AlphaFoldDB" id="A0A914Y7Y5"/>
<dbReference type="Pfam" id="PF00443">
    <property type="entry name" value="UCH"/>
    <property type="match status" value="1"/>
</dbReference>
<dbReference type="PANTHER" id="PTHR43982">
    <property type="entry name" value="UBIQUITIN CARBOXYL-TERMINAL HYDROLASE"/>
    <property type="match status" value="1"/>
</dbReference>
<dbReference type="GO" id="GO:0070628">
    <property type="term" value="F:proteasome binding"/>
    <property type="evidence" value="ECO:0007669"/>
    <property type="project" value="TreeGrafter"/>
</dbReference>
<keyword evidence="5" id="KW-0378">Hydrolase</keyword>
<reference evidence="9" key="1">
    <citation type="submission" date="2022-11" db="UniProtKB">
        <authorList>
            <consortium name="WormBaseParasite"/>
        </authorList>
    </citation>
    <scope>IDENTIFICATION</scope>
</reference>
<evidence type="ECO:0000256" key="6">
    <source>
        <dbReference type="ARBA" id="ARBA00022807"/>
    </source>
</evidence>
<evidence type="ECO:0000256" key="4">
    <source>
        <dbReference type="ARBA" id="ARBA00022786"/>
    </source>
</evidence>
<keyword evidence="4" id="KW-0833">Ubl conjugation pathway</keyword>
<dbReference type="SUPFAM" id="SSF54001">
    <property type="entry name" value="Cysteine proteinases"/>
    <property type="match status" value="1"/>
</dbReference>
<dbReference type="GO" id="GO:0061136">
    <property type="term" value="P:regulation of proteasomal protein catabolic process"/>
    <property type="evidence" value="ECO:0007669"/>
    <property type="project" value="TreeGrafter"/>
</dbReference>
<dbReference type="Gene3D" id="3.90.70.10">
    <property type="entry name" value="Cysteine proteinases"/>
    <property type="match status" value="1"/>
</dbReference>
<dbReference type="InterPro" id="IPR044635">
    <property type="entry name" value="UBP14-like"/>
</dbReference>
<feature type="domain" description="Peptidase C19 ubiquitin carboxyl-terminal hydrolase" evidence="7">
    <location>
        <begin position="23"/>
        <end position="122"/>
    </location>
</feature>